<dbReference type="CDD" id="cd00096">
    <property type="entry name" value="Ig"/>
    <property type="match status" value="1"/>
</dbReference>
<dbReference type="GO" id="GO:0071222">
    <property type="term" value="P:cellular response to lipopolysaccharide"/>
    <property type="evidence" value="ECO:0007669"/>
    <property type="project" value="TreeGrafter"/>
</dbReference>
<gene>
    <name evidence="13" type="primary">LOC103365277</name>
</gene>
<organism evidence="12 13">
    <name type="scientific">Stegastes partitus</name>
    <name type="common">bicolor damselfish</name>
    <dbReference type="NCBI Taxonomy" id="144197"/>
    <lineage>
        <taxon>Eukaryota</taxon>
        <taxon>Metazoa</taxon>
        <taxon>Chordata</taxon>
        <taxon>Craniata</taxon>
        <taxon>Vertebrata</taxon>
        <taxon>Euteleostomi</taxon>
        <taxon>Actinopterygii</taxon>
        <taxon>Neopterygii</taxon>
        <taxon>Teleostei</taxon>
        <taxon>Neoteleostei</taxon>
        <taxon>Acanthomorphata</taxon>
        <taxon>Ovalentaria</taxon>
        <taxon>Pomacentridae</taxon>
        <taxon>Stegastes</taxon>
    </lineage>
</organism>
<keyword evidence="7" id="KW-1015">Disulfide bond</keyword>
<evidence type="ECO:0000256" key="1">
    <source>
        <dbReference type="ARBA" id="ARBA00004251"/>
    </source>
</evidence>
<keyword evidence="2" id="KW-1003">Cell membrane</keyword>
<dbReference type="GO" id="GO:0042102">
    <property type="term" value="P:positive regulation of T cell proliferation"/>
    <property type="evidence" value="ECO:0007669"/>
    <property type="project" value="TreeGrafter"/>
</dbReference>
<keyword evidence="8" id="KW-0675">Receptor</keyword>
<dbReference type="InterPro" id="IPR003599">
    <property type="entry name" value="Ig_sub"/>
</dbReference>
<dbReference type="InterPro" id="IPR013783">
    <property type="entry name" value="Ig-like_fold"/>
</dbReference>
<dbReference type="RefSeq" id="XP_008290904.1">
    <property type="nucleotide sequence ID" value="XM_008292682.1"/>
</dbReference>
<evidence type="ECO:0000256" key="4">
    <source>
        <dbReference type="ARBA" id="ARBA00022729"/>
    </source>
</evidence>
<keyword evidence="3" id="KW-0812">Transmembrane</keyword>
<keyword evidence="9" id="KW-0325">Glycoprotein</keyword>
<dbReference type="InterPro" id="IPR036179">
    <property type="entry name" value="Ig-like_dom_sf"/>
</dbReference>
<reference evidence="13" key="1">
    <citation type="submission" date="2025-08" db="UniProtKB">
        <authorList>
            <consortium name="RefSeq"/>
        </authorList>
    </citation>
    <scope>IDENTIFICATION</scope>
</reference>
<accession>A0A9Y4KA67</accession>
<dbReference type="InterPro" id="IPR013106">
    <property type="entry name" value="Ig_V-set"/>
</dbReference>
<feature type="domain" description="Ig-like" evidence="11">
    <location>
        <begin position="105"/>
        <end position="225"/>
    </location>
</feature>
<dbReference type="GO" id="GO:0031295">
    <property type="term" value="P:T cell costimulation"/>
    <property type="evidence" value="ECO:0007669"/>
    <property type="project" value="TreeGrafter"/>
</dbReference>
<dbReference type="SMART" id="SM00406">
    <property type="entry name" value="IGv"/>
    <property type="match status" value="2"/>
</dbReference>
<dbReference type="InterPro" id="IPR003598">
    <property type="entry name" value="Ig_sub2"/>
</dbReference>
<evidence type="ECO:0000256" key="9">
    <source>
        <dbReference type="ARBA" id="ARBA00023180"/>
    </source>
</evidence>
<dbReference type="GO" id="GO:0042130">
    <property type="term" value="P:negative regulation of T cell proliferation"/>
    <property type="evidence" value="ECO:0007669"/>
    <property type="project" value="TreeGrafter"/>
</dbReference>
<dbReference type="GO" id="GO:0009897">
    <property type="term" value="C:external side of plasma membrane"/>
    <property type="evidence" value="ECO:0007669"/>
    <property type="project" value="TreeGrafter"/>
</dbReference>
<keyword evidence="4" id="KW-0732">Signal</keyword>
<name>A0A9Y4KA67_9TELE</name>
<evidence type="ECO:0000256" key="3">
    <source>
        <dbReference type="ARBA" id="ARBA00022692"/>
    </source>
</evidence>
<dbReference type="PANTHER" id="PTHR25466">
    <property type="entry name" value="T-LYMPHOCYTE ACTIVATION ANTIGEN"/>
    <property type="match status" value="1"/>
</dbReference>
<evidence type="ECO:0000256" key="10">
    <source>
        <dbReference type="ARBA" id="ARBA00023319"/>
    </source>
</evidence>
<keyword evidence="5" id="KW-1133">Transmembrane helix</keyword>
<dbReference type="SUPFAM" id="SSF48726">
    <property type="entry name" value="Immunoglobulin"/>
    <property type="match status" value="2"/>
</dbReference>
<dbReference type="PROSITE" id="PS50835">
    <property type="entry name" value="IG_LIKE"/>
    <property type="match status" value="1"/>
</dbReference>
<sequence length="235" mass="26660">MVKVPLQISQVSSSSSVNVAAQVNITAEPRQEVTLTCRAPINERLDPHDQDPSYRNRVDLQDRHLKIRGISLVLKNVKMEDSGRYECQVVQKGTISMIRISLKNETISSSDQEGHQQAQVDVTAEPGQDITLPCKVPDNKTIIDVEWNKPELALDNVLFYRDGRLDPDYQHPSYRNRVDLQDRQMKDGDVSLVLNNVKMEDTGTYECRVFLEGTNGLTKEPINITFLLVHQLGEF</sequence>
<dbReference type="Proteomes" id="UP000694891">
    <property type="component" value="Unplaced"/>
</dbReference>
<evidence type="ECO:0000256" key="5">
    <source>
        <dbReference type="ARBA" id="ARBA00022989"/>
    </source>
</evidence>
<protein>
    <submittedName>
        <fullName evidence="13">Neural cell adhesion molecule 2-like</fullName>
    </submittedName>
</protein>
<dbReference type="AlphaFoldDB" id="A0A9Y4KA67"/>
<keyword evidence="10" id="KW-0393">Immunoglobulin domain</keyword>
<evidence type="ECO:0000256" key="7">
    <source>
        <dbReference type="ARBA" id="ARBA00023157"/>
    </source>
</evidence>
<dbReference type="SMART" id="SM00408">
    <property type="entry name" value="IGc2"/>
    <property type="match status" value="2"/>
</dbReference>
<evidence type="ECO:0000256" key="6">
    <source>
        <dbReference type="ARBA" id="ARBA00023136"/>
    </source>
</evidence>
<evidence type="ECO:0000256" key="8">
    <source>
        <dbReference type="ARBA" id="ARBA00023170"/>
    </source>
</evidence>
<dbReference type="PANTHER" id="PTHR25466:SF9">
    <property type="entry name" value="FIBRONECTIN TYPE-III DOMAIN-CONTAINING PROTEIN"/>
    <property type="match status" value="1"/>
</dbReference>
<evidence type="ECO:0000259" key="11">
    <source>
        <dbReference type="PROSITE" id="PS50835"/>
    </source>
</evidence>
<keyword evidence="12" id="KW-1185">Reference proteome</keyword>
<evidence type="ECO:0000256" key="2">
    <source>
        <dbReference type="ARBA" id="ARBA00022475"/>
    </source>
</evidence>
<dbReference type="Gene3D" id="2.60.40.10">
    <property type="entry name" value="Immunoglobulins"/>
    <property type="match status" value="2"/>
</dbReference>
<proteinExistence type="predicted"/>
<dbReference type="InterPro" id="IPR051713">
    <property type="entry name" value="T-cell_Activation_Regulation"/>
</dbReference>
<comment type="subcellular location">
    <subcellularLocation>
        <location evidence="1">Cell membrane</location>
        <topology evidence="1">Single-pass type I membrane protein</topology>
    </subcellularLocation>
</comment>
<dbReference type="InterPro" id="IPR007110">
    <property type="entry name" value="Ig-like_dom"/>
</dbReference>
<dbReference type="SMART" id="SM00409">
    <property type="entry name" value="IG"/>
    <property type="match status" value="2"/>
</dbReference>
<evidence type="ECO:0000313" key="13">
    <source>
        <dbReference type="RefSeq" id="XP_008290904.1"/>
    </source>
</evidence>
<dbReference type="GO" id="GO:0007166">
    <property type="term" value="P:cell surface receptor signaling pathway"/>
    <property type="evidence" value="ECO:0007669"/>
    <property type="project" value="TreeGrafter"/>
</dbReference>
<dbReference type="GO" id="GO:0006955">
    <property type="term" value="P:immune response"/>
    <property type="evidence" value="ECO:0007669"/>
    <property type="project" value="TreeGrafter"/>
</dbReference>
<dbReference type="GeneID" id="103365277"/>
<keyword evidence="6" id="KW-0472">Membrane</keyword>
<evidence type="ECO:0000313" key="12">
    <source>
        <dbReference type="Proteomes" id="UP000694891"/>
    </source>
</evidence>
<dbReference type="Pfam" id="PF07686">
    <property type="entry name" value="V-set"/>
    <property type="match status" value="1"/>
</dbReference>